<feature type="chain" id="PRO_5020244834" evidence="1">
    <location>
        <begin position="32"/>
        <end position="179"/>
    </location>
</feature>
<feature type="signal peptide" evidence="1">
    <location>
        <begin position="1"/>
        <end position="31"/>
    </location>
</feature>
<evidence type="ECO:0000313" key="2">
    <source>
        <dbReference type="EMBL" id="QBQ97654.1"/>
    </source>
</evidence>
<dbReference type="PROSITE" id="PS51257">
    <property type="entry name" value="PROKAR_LIPOPROTEIN"/>
    <property type="match status" value="1"/>
</dbReference>
<dbReference type="RefSeq" id="WP_134748806.1">
    <property type="nucleotide sequence ID" value="NZ_CP038148.1"/>
</dbReference>
<gene>
    <name evidence="2" type="ORF">E1956_11010</name>
</gene>
<evidence type="ECO:0000256" key="1">
    <source>
        <dbReference type="SAM" id="SignalP"/>
    </source>
</evidence>
<keyword evidence="3" id="KW-1185">Reference proteome</keyword>
<name>A0A4P7CTS4_9BURK</name>
<dbReference type="InterPro" id="IPR021733">
    <property type="entry name" value="DUF3304"/>
</dbReference>
<sequence length="179" mass="19568">MAQGRETQTLKGLKKAVAALALMVTTAGCLALGQQGYVEVSERSANYTEMYIDYAIHDPNDKSVGLSGDAKPFSKGGAGGRSCCALLPGPGQTIRVEWGEEDTDFDQSKKRHYTRDVVVIGQTPVSSDSYNYLITRFFPSQQIEVELVSRASEDVGNGPPSPRLDQLFYGRKVMRHMGE</sequence>
<reference evidence="2 3" key="1">
    <citation type="submission" date="2019-03" db="EMBL/GenBank/DDBJ databases">
        <title>Paraburkholderia sp. 7MH5, isolated from subtropical forest soil.</title>
        <authorList>
            <person name="Gao Z.-H."/>
            <person name="Qiu L.-H."/>
        </authorList>
    </citation>
    <scope>NUCLEOTIDE SEQUENCE [LARGE SCALE GENOMIC DNA]</scope>
    <source>
        <strain evidence="2 3">7MH5</strain>
    </source>
</reference>
<evidence type="ECO:0000313" key="3">
    <source>
        <dbReference type="Proteomes" id="UP000295727"/>
    </source>
</evidence>
<dbReference type="KEGG" id="ppai:E1956_11010"/>
<dbReference type="AlphaFoldDB" id="A0A4P7CTS4"/>
<dbReference type="OrthoDB" id="9097995at2"/>
<keyword evidence="1" id="KW-0732">Signal</keyword>
<protein>
    <submittedName>
        <fullName evidence="2">DUF3304 domain-containing protein</fullName>
    </submittedName>
</protein>
<proteinExistence type="predicted"/>
<organism evidence="2 3">
    <name type="scientific">Paraburkholderia pallida</name>
    <dbReference type="NCBI Taxonomy" id="2547399"/>
    <lineage>
        <taxon>Bacteria</taxon>
        <taxon>Pseudomonadati</taxon>
        <taxon>Pseudomonadota</taxon>
        <taxon>Betaproteobacteria</taxon>
        <taxon>Burkholderiales</taxon>
        <taxon>Burkholderiaceae</taxon>
        <taxon>Paraburkholderia</taxon>
    </lineage>
</organism>
<dbReference type="Pfam" id="PF11745">
    <property type="entry name" value="DUF3304"/>
    <property type="match status" value="1"/>
</dbReference>
<accession>A0A4P7CTS4</accession>
<dbReference type="Proteomes" id="UP000295727">
    <property type="component" value="Chromosome 1"/>
</dbReference>
<dbReference type="EMBL" id="CP038148">
    <property type="protein sequence ID" value="QBQ97654.1"/>
    <property type="molecule type" value="Genomic_DNA"/>
</dbReference>